<protein>
    <submittedName>
        <fullName evidence="2">Uncharacterized protein</fullName>
    </submittedName>
</protein>
<dbReference type="RefSeq" id="WP_350243692.1">
    <property type="nucleotide sequence ID" value="NZ_CP158299.1"/>
</dbReference>
<keyword evidence="1" id="KW-0732">Signal</keyword>
<dbReference type="AlphaFoldDB" id="A0AAU7UBU0"/>
<dbReference type="KEGG" id="dsc:ABOD76_19855"/>
<feature type="signal peptide" evidence="1">
    <location>
        <begin position="1"/>
        <end position="19"/>
    </location>
</feature>
<evidence type="ECO:0000256" key="1">
    <source>
        <dbReference type="SAM" id="SignalP"/>
    </source>
</evidence>
<accession>A0AAU7UBU0</accession>
<reference evidence="2" key="1">
    <citation type="submission" date="2024-06" db="EMBL/GenBank/DDBJ databases">
        <title>Draft Genome Sequence of Deinococcus sonorensis Type Strain KR-87, a Biofilm Producing Representative of the Genus Deinococcus.</title>
        <authorList>
            <person name="Boren L.S."/>
            <person name="Grosso R.A."/>
            <person name="Hugenberg-Cox A.N."/>
            <person name="Hill J.T.E."/>
            <person name="Albert C.M."/>
            <person name="Tuohy J.M."/>
        </authorList>
    </citation>
    <scope>NUCLEOTIDE SEQUENCE</scope>
    <source>
        <strain evidence="2">KR-87</strain>
    </source>
</reference>
<name>A0AAU7UBU0_9DEIO</name>
<dbReference type="EMBL" id="CP158299">
    <property type="protein sequence ID" value="XBV85652.1"/>
    <property type="molecule type" value="Genomic_DNA"/>
</dbReference>
<proteinExistence type="predicted"/>
<sequence length="207" mass="22459">MRVRTAAVMAALTGGTVTAGGGPASDVGELLNRYTDALFNDLGVHPLGTSSPVSCLNGHRSVRRPPGLALRTCVMDQQGQSVVIGVELAGGGGAYVLSDGPGAPVPKTERDRVLAGFRKEIRYFEAVRTLQQPHPQDCFLFFESQLPLQRCSVEFRQGRTLLTVQTTTGLRFFFDGFTVHDFKSQQLPTLHSLTCTFYEEGYSTCSP</sequence>
<feature type="chain" id="PRO_5043986338" evidence="1">
    <location>
        <begin position="20"/>
        <end position="207"/>
    </location>
</feature>
<evidence type="ECO:0000313" key="2">
    <source>
        <dbReference type="EMBL" id="XBV85652.1"/>
    </source>
</evidence>
<gene>
    <name evidence="2" type="ORF">ABOD76_19855</name>
</gene>
<organism evidence="2">
    <name type="scientific">Deinococcus sonorensis KR-87</name>
    <dbReference type="NCBI Taxonomy" id="694439"/>
    <lineage>
        <taxon>Bacteria</taxon>
        <taxon>Thermotogati</taxon>
        <taxon>Deinococcota</taxon>
        <taxon>Deinococci</taxon>
        <taxon>Deinococcales</taxon>
        <taxon>Deinococcaceae</taxon>
        <taxon>Deinococcus</taxon>
    </lineage>
</organism>